<keyword evidence="1" id="KW-1133">Transmembrane helix</keyword>
<proteinExistence type="predicted"/>
<comment type="caution">
    <text evidence="2">The sequence shown here is derived from an EMBL/GenBank/DDBJ whole genome shotgun (WGS) entry which is preliminary data.</text>
</comment>
<evidence type="ECO:0000313" key="2">
    <source>
        <dbReference type="EMBL" id="KAL3672070.1"/>
    </source>
</evidence>
<dbReference type="AlphaFoldDB" id="A0ABD3G205"/>
<protein>
    <submittedName>
        <fullName evidence="2">Uncharacterized protein</fullName>
    </submittedName>
</protein>
<feature type="transmembrane region" description="Helical" evidence="1">
    <location>
        <begin position="20"/>
        <end position="37"/>
    </location>
</feature>
<evidence type="ECO:0000313" key="3">
    <source>
        <dbReference type="Proteomes" id="UP001632037"/>
    </source>
</evidence>
<sequence length="126" mass="14315">MFGLLDVAQYVHGSIFSYNVYFRVMVLMLALAFVTYSRTRDTMVALIAMWFLCQLINREDSFEGDADAKETFGKLLEVAKVVMPVFPLVAAFDFALDRMVEARAEAESVGVIFFRSEEGHTRYGTM</sequence>
<keyword evidence="3" id="KW-1185">Reference proteome</keyword>
<dbReference type="EMBL" id="JBIMZQ010000004">
    <property type="protein sequence ID" value="KAL3672070.1"/>
    <property type="molecule type" value="Genomic_DNA"/>
</dbReference>
<accession>A0ABD3G205</accession>
<organism evidence="2 3">
    <name type="scientific">Phytophthora oleae</name>
    <dbReference type="NCBI Taxonomy" id="2107226"/>
    <lineage>
        <taxon>Eukaryota</taxon>
        <taxon>Sar</taxon>
        <taxon>Stramenopiles</taxon>
        <taxon>Oomycota</taxon>
        <taxon>Peronosporomycetes</taxon>
        <taxon>Peronosporales</taxon>
        <taxon>Peronosporaceae</taxon>
        <taxon>Phytophthora</taxon>
    </lineage>
</organism>
<evidence type="ECO:0000256" key="1">
    <source>
        <dbReference type="SAM" id="Phobius"/>
    </source>
</evidence>
<name>A0ABD3G205_9STRA</name>
<keyword evidence="1" id="KW-0812">Transmembrane</keyword>
<gene>
    <name evidence="2" type="ORF">V7S43_002734</name>
</gene>
<reference evidence="2 3" key="1">
    <citation type="submission" date="2024-09" db="EMBL/GenBank/DDBJ databases">
        <title>Genome sequencing and assembly of Phytophthora oleae, isolate VK10A, causative agent of rot of olive drupes.</title>
        <authorList>
            <person name="Conti Taguali S."/>
            <person name="Riolo M."/>
            <person name="La Spada F."/>
            <person name="Cacciola S.O."/>
            <person name="Dionisio G."/>
        </authorList>
    </citation>
    <scope>NUCLEOTIDE SEQUENCE [LARGE SCALE GENOMIC DNA]</scope>
    <source>
        <strain evidence="2 3">VK10A</strain>
    </source>
</reference>
<keyword evidence="1" id="KW-0472">Membrane</keyword>
<dbReference type="Proteomes" id="UP001632037">
    <property type="component" value="Unassembled WGS sequence"/>
</dbReference>